<dbReference type="EMBL" id="VDMB01000002">
    <property type="protein sequence ID" value="TYT75967.1"/>
    <property type="molecule type" value="Genomic_DNA"/>
</dbReference>
<accession>A0A5Q4VI97</accession>
<gene>
    <name evidence="1" type="ORF">FIM25_02680</name>
</gene>
<proteinExistence type="predicted"/>
<dbReference type="Pfam" id="PF13711">
    <property type="entry name" value="DUF4160"/>
    <property type="match status" value="1"/>
</dbReference>
<dbReference type="AlphaFoldDB" id="A0A5Q4VI97"/>
<dbReference type="Proteomes" id="UP000321899">
    <property type="component" value="Unassembled WGS sequence"/>
</dbReference>
<evidence type="ECO:0000313" key="2">
    <source>
        <dbReference type="Proteomes" id="UP000321899"/>
    </source>
</evidence>
<reference evidence="1 2" key="1">
    <citation type="submission" date="2019-06" db="EMBL/GenBank/DDBJ databases">
        <title>Desulfobotulus mexicanus sp. nov., a novel sulfate-reducing bacterium isolated from the sediment of an alkaline crater lake in Mexico.</title>
        <authorList>
            <person name="Hirschler-Rea A."/>
        </authorList>
    </citation>
    <scope>NUCLEOTIDE SEQUENCE [LARGE SCALE GENOMIC DNA]</scope>
    <source>
        <strain evidence="1 2">PAR22N</strain>
    </source>
</reference>
<evidence type="ECO:0000313" key="1">
    <source>
        <dbReference type="EMBL" id="TYT75967.1"/>
    </source>
</evidence>
<protein>
    <submittedName>
        <fullName evidence="1">DUF4160 domain-containing protein</fullName>
    </submittedName>
</protein>
<dbReference type="InterPro" id="IPR025427">
    <property type="entry name" value="DUF4160"/>
</dbReference>
<organism evidence="1 2">
    <name type="scientific">Desulfobotulus mexicanus</name>
    <dbReference type="NCBI Taxonomy" id="2586642"/>
    <lineage>
        <taxon>Bacteria</taxon>
        <taxon>Pseudomonadati</taxon>
        <taxon>Thermodesulfobacteriota</taxon>
        <taxon>Desulfobacteria</taxon>
        <taxon>Desulfobacterales</taxon>
        <taxon>Desulfobacteraceae</taxon>
        <taxon>Desulfobotulus</taxon>
    </lineage>
</organism>
<name>A0A5Q4VI97_9BACT</name>
<keyword evidence="2" id="KW-1185">Reference proteome</keyword>
<dbReference type="OrthoDB" id="122670at2"/>
<sequence>MPTISMFYGILILMFFRDNRQHHLPHIHVRYQGEEAAIAIEDGSILGGRIPPKQLKLVQAWIEIHKEALITNWELAVNGEEPFRIPPLQ</sequence>
<comment type="caution">
    <text evidence="1">The sequence shown here is derived from an EMBL/GenBank/DDBJ whole genome shotgun (WGS) entry which is preliminary data.</text>
</comment>